<proteinExistence type="predicted"/>
<gene>
    <name evidence="1" type="ORF">AFUB_032970</name>
</gene>
<sequence length="59" mass="6314">MVIVRMLVRVCAIRLSILPQRTVLRFQQAGYLCDDDPRAALGSTVPAGSGDCAPERAVG</sequence>
<dbReference type="Proteomes" id="UP000001699">
    <property type="component" value="Unassembled WGS sequence"/>
</dbReference>
<dbReference type="AlphaFoldDB" id="B0XVM5"/>
<reference evidence="1 2" key="1">
    <citation type="journal article" date="2008" name="PLoS Genet.">
        <title>Genomic islands in the pathogenic filamentous fungus Aspergillus fumigatus.</title>
        <authorList>
            <person name="Fedorova N.D."/>
            <person name="Khaldi N."/>
            <person name="Joardar V.S."/>
            <person name="Maiti R."/>
            <person name="Amedeo P."/>
            <person name="Anderson M.J."/>
            <person name="Crabtree J."/>
            <person name="Silva J.C."/>
            <person name="Badger J.H."/>
            <person name="Albarraq A."/>
            <person name="Angiuoli S."/>
            <person name="Bussey H."/>
            <person name="Bowyer P."/>
            <person name="Cotty P.J."/>
            <person name="Dyer P.S."/>
            <person name="Egan A."/>
            <person name="Galens K."/>
            <person name="Fraser-Liggett C.M."/>
            <person name="Haas B.J."/>
            <person name="Inman J.M."/>
            <person name="Kent R."/>
            <person name="Lemieux S."/>
            <person name="Malavazi I."/>
            <person name="Orvis J."/>
            <person name="Roemer T."/>
            <person name="Ronning C.M."/>
            <person name="Sundaram J.P."/>
            <person name="Sutton G."/>
            <person name="Turner G."/>
            <person name="Venter J.C."/>
            <person name="White O.R."/>
            <person name="Whitty B.R."/>
            <person name="Youngman P."/>
            <person name="Wolfe K.H."/>
            <person name="Goldman G.H."/>
            <person name="Wortman J.R."/>
            <person name="Jiang B."/>
            <person name="Denning D.W."/>
            <person name="Nierman W.C."/>
        </authorList>
    </citation>
    <scope>NUCLEOTIDE SEQUENCE [LARGE SCALE GENOMIC DNA]</scope>
    <source>
        <strain evidence="2">CBS 144.89 / FGSC A1163 / CEA10</strain>
    </source>
</reference>
<keyword evidence="2" id="KW-1185">Reference proteome</keyword>
<dbReference type="VEuPathDB" id="FungiDB:AFUB_032970"/>
<evidence type="ECO:0000313" key="1">
    <source>
        <dbReference type="EMBL" id="EDP55233.1"/>
    </source>
</evidence>
<accession>B0XVM5</accession>
<evidence type="ECO:0000313" key="2">
    <source>
        <dbReference type="Proteomes" id="UP000001699"/>
    </source>
</evidence>
<protein>
    <submittedName>
        <fullName evidence="1">Uncharacterized protein</fullName>
    </submittedName>
</protein>
<dbReference type="HOGENOM" id="CLU_2960302_0_0_1"/>
<dbReference type="EMBL" id="DS499595">
    <property type="protein sequence ID" value="EDP55233.1"/>
    <property type="molecule type" value="Genomic_DNA"/>
</dbReference>
<name>B0XVM5_ASPFC</name>
<organism evidence="1 2">
    <name type="scientific">Aspergillus fumigatus (strain CBS 144.89 / FGSC A1163 / CEA10)</name>
    <name type="common">Neosartorya fumigata</name>
    <dbReference type="NCBI Taxonomy" id="451804"/>
    <lineage>
        <taxon>Eukaryota</taxon>
        <taxon>Fungi</taxon>
        <taxon>Dikarya</taxon>
        <taxon>Ascomycota</taxon>
        <taxon>Pezizomycotina</taxon>
        <taxon>Eurotiomycetes</taxon>
        <taxon>Eurotiomycetidae</taxon>
        <taxon>Eurotiales</taxon>
        <taxon>Aspergillaceae</taxon>
        <taxon>Aspergillus</taxon>
        <taxon>Aspergillus subgen. Fumigati</taxon>
    </lineage>
</organism>